<feature type="domain" description="CMP/dCMP-type deaminase" evidence="2">
    <location>
        <begin position="22"/>
        <end position="184"/>
    </location>
</feature>
<dbReference type="Pfam" id="PF00383">
    <property type="entry name" value="dCMP_cyt_deam_1"/>
    <property type="match status" value="1"/>
</dbReference>
<dbReference type="Gene3D" id="3.40.140.10">
    <property type="entry name" value="Cytidine Deaminase, domain 2"/>
    <property type="match status" value="1"/>
</dbReference>
<dbReference type="PANTHER" id="PTHR11644">
    <property type="entry name" value="CYTIDINE DEAMINASE"/>
    <property type="match status" value="1"/>
</dbReference>
<dbReference type="EMBL" id="KB932205">
    <property type="protein sequence ID" value="KCV69899.1"/>
    <property type="molecule type" value="Genomic_DNA"/>
</dbReference>
<name>A0A058Z6J2_FONAL</name>
<dbReference type="RefSeq" id="XP_009495505.1">
    <property type="nucleotide sequence ID" value="XM_009497230.1"/>
</dbReference>
<dbReference type="InterPro" id="IPR002125">
    <property type="entry name" value="CMP_dCMP_dom"/>
</dbReference>
<proteinExistence type="inferred from homology"/>
<reference evidence="3" key="1">
    <citation type="submission" date="2013-04" db="EMBL/GenBank/DDBJ databases">
        <title>The Genome Sequence of Fonticula alba ATCC 38817.</title>
        <authorList>
            <consortium name="The Broad Institute Genomics Platform"/>
            <person name="Russ C."/>
            <person name="Cuomo C."/>
            <person name="Burger G."/>
            <person name="Gray M.W."/>
            <person name="Holland P.W.H."/>
            <person name="King N."/>
            <person name="Lang F.B.F."/>
            <person name="Roger A.J."/>
            <person name="Ruiz-Trillo I."/>
            <person name="Brown M."/>
            <person name="Walker B."/>
            <person name="Young S."/>
            <person name="Zeng Q."/>
            <person name="Gargeya S."/>
            <person name="Fitzgerald M."/>
            <person name="Haas B."/>
            <person name="Abouelleil A."/>
            <person name="Allen A.W."/>
            <person name="Alvarado L."/>
            <person name="Arachchi H.M."/>
            <person name="Berlin A.M."/>
            <person name="Chapman S.B."/>
            <person name="Gainer-Dewar J."/>
            <person name="Goldberg J."/>
            <person name="Griggs A."/>
            <person name="Gujja S."/>
            <person name="Hansen M."/>
            <person name="Howarth C."/>
            <person name="Imamovic A."/>
            <person name="Ireland A."/>
            <person name="Larimer J."/>
            <person name="McCowan C."/>
            <person name="Murphy C."/>
            <person name="Pearson M."/>
            <person name="Poon T.W."/>
            <person name="Priest M."/>
            <person name="Roberts A."/>
            <person name="Saif S."/>
            <person name="Shea T."/>
            <person name="Sisk P."/>
            <person name="Sykes S."/>
            <person name="Wortman J."/>
            <person name="Nusbaum C."/>
            <person name="Birren B."/>
        </authorList>
    </citation>
    <scope>NUCLEOTIDE SEQUENCE [LARGE SCALE GENOMIC DNA]</scope>
    <source>
        <strain evidence="3">ATCC 38817</strain>
    </source>
</reference>
<dbReference type="GO" id="GO:0004126">
    <property type="term" value="F:cytidine deaminase activity"/>
    <property type="evidence" value="ECO:0007669"/>
    <property type="project" value="UniProtKB-ARBA"/>
</dbReference>
<dbReference type="eggNOG" id="KOG0833">
    <property type="taxonomic scope" value="Eukaryota"/>
</dbReference>
<dbReference type="PANTHER" id="PTHR11644:SF2">
    <property type="entry name" value="CYTIDINE DEAMINASE"/>
    <property type="match status" value="1"/>
</dbReference>
<dbReference type="AlphaFoldDB" id="A0A058Z6J2"/>
<dbReference type="NCBIfam" id="NF004064">
    <property type="entry name" value="PRK05578.1"/>
    <property type="match status" value="1"/>
</dbReference>
<protein>
    <recommendedName>
        <fullName evidence="2">CMP/dCMP-type deaminase domain-containing protein</fullName>
    </recommendedName>
</protein>
<dbReference type="SUPFAM" id="SSF53927">
    <property type="entry name" value="Cytidine deaminase-like"/>
    <property type="match status" value="1"/>
</dbReference>
<dbReference type="GO" id="GO:0072527">
    <property type="term" value="P:pyrimidine-containing compound metabolic process"/>
    <property type="evidence" value="ECO:0007669"/>
    <property type="project" value="UniProtKB-ARBA"/>
</dbReference>
<comment type="similarity">
    <text evidence="1">Belongs to the cytidine and deoxycytidylate deaminase family.</text>
</comment>
<evidence type="ECO:0000313" key="4">
    <source>
        <dbReference type="Proteomes" id="UP000030693"/>
    </source>
</evidence>
<sequence>MTTAMPAKQIVPHSALPAFIQPHIATMIQMAIASKDGSYSVYSKFRVGASLLAYPTREFFLEATAAGAQPIPALPLDGSCPSEAAGQTGPQIIPGANVENASYGLTVCAERTAAVRAITGGRRYFAACVVAADDEESDVWPCGACRQFLAEFGLDTLIITIRPNGDISNVLTINELLPNAFTPANLFK</sequence>
<dbReference type="GO" id="GO:0008270">
    <property type="term" value="F:zinc ion binding"/>
    <property type="evidence" value="ECO:0007669"/>
    <property type="project" value="TreeGrafter"/>
</dbReference>
<dbReference type="GeneID" id="20528091"/>
<evidence type="ECO:0000259" key="2">
    <source>
        <dbReference type="PROSITE" id="PS51747"/>
    </source>
</evidence>
<evidence type="ECO:0000256" key="1">
    <source>
        <dbReference type="ARBA" id="ARBA00006576"/>
    </source>
</evidence>
<dbReference type="GO" id="GO:0055086">
    <property type="term" value="P:nucleobase-containing small molecule metabolic process"/>
    <property type="evidence" value="ECO:0007669"/>
    <property type="project" value="UniProtKB-ARBA"/>
</dbReference>
<dbReference type="Proteomes" id="UP000030693">
    <property type="component" value="Unassembled WGS sequence"/>
</dbReference>
<dbReference type="STRING" id="691883.A0A058Z6J2"/>
<dbReference type="OrthoDB" id="414540at2759"/>
<accession>A0A058Z6J2</accession>
<gene>
    <name evidence="3" type="ORF">H696_03366</name>
</gene>
<dbReference type="CDD" id="cd01283">
    <property type="entry name" value="cytidine_deaminase"/>
    <property type="match status" value="1"/>
</dbReference>
<keyword evidence="4" id="KW-1185">Reference proteome</keyword>
<dbReference type="PROSITE" id="PS51747">
    <property type="entry name" value="CYT_DCMP_DEAMINASES_2"/>
    <property type="match status" value="1"/>
</dbReference>
<evidence type="ECO:0000313" key="3">
    <source>
        <dbReference type="EMBL" id="KCV69899.1"/>
    </source>
</evidence>
<dbReference type="InterPro" id="IPR050202">
    <property type="entry name" value="Cyt/Deoxycyt_deaminase"/>
</dbReference>
<dbReference type="InterPro" id="IPR016193">
    <property type="entry name" value="Cytidine_deaminase-like"/>
</dbReference>
<dbReference type="GO" id="GO:0005829">
    <property type="term" value="C:cytosol"/>
    <property type="evidence" value="ECO:0007669"/>
    <property type="project" value="TreeGrafter"/>
</dbReference>
<organism evidence="3">
    <name type="scientific">Fonticula alba</name>
    <name type="common">Slime mold</name>
    <dbReference type="NCBI Taxonomy" id="691883"/>
    <lineage>
        <taxon>Eukaryota</taxon>
        <taxon>Rotosphaerida</taxon>
        <taxon>Fonticulaceae</taxon>
        <taxon>Fonticula</taxon>
    </lineage>
</organism>